<accession>A0A9D1X982</accession>
<organism evidence="1 2">
    <name type="scientific">Candidatus Parabacteroides intestinipullorum</name>
    <dbReference type="NCBI Taxonomy" id="2838723"/>
    <lineage>
        <taxon>Bacteria</taxon>
        <taxon>Pseudomonadati</taxon>
        <taxon>Bacteroidota</taxon>
        <taxon>Bacteroidia</taxon>
        <taxon>Bacteroidales</taxon>
        <taxon>Tannerellaceae</taxon>
        <taxon>Parabacteroides</taxon>
    </lineage>
</organism>
<comment type="caution">
    <text evidence="1">The sequence shown here is derived from an EMBL/GenBank/DDBJ whole genome shotgun (WGS) entry which is preliminary data.</text>
</comment>
<dbReference type="Proteomes" id="UP000886740">
    <property type="component" value="Unassembled WGS sequence"/>
</dbReference>
<reference evidence="1" key="2">
    <citation type="submission" date="2021-04" db="EMBL/GenBank/DDBJ databases">
        <authorList>
            <person name="Gilroy R."/>
        </authorList>
    </citation>
    <scope>NUCLEOTIDE SEQUENCE</scope>
    <source>
        <strain evidence="1">ChiGjej6B6-14162</strain>
    </source>
</reference>
<evidence type="ECO:0000313" key="1">
    <source>
        <dbReference type="EMBL" id="HIX74925.1"/>
    </source>
</evidence>
<dbReference type="EMBL" id="DXEL01000055">
    <property type="protein sequence ID" value="HIX74925.1"/>
    <property type="molecule type" value="Genomic_DNA"/>
</dbReference>
<protein>
    <submittedName>
        <fullName evidence="1">Uncharacterized protein</fullName>
    </submittedName>
</protein>
<gene>
    <name evidence="1" type="ORF">H9977_07840</name>
</gene>
<name>A0A9D1X982_9BACT</name>
<reference evidence="1" key="1">
    <citation type="journal article" date="2021" name="PeerJ">
        <title>Extensive microbial diversity within the chicken gut microbiome revealed by metagenomics and culture.</title>
        <authorList>
            <person name="Gilroy R."/>
            <person name="Ravi A."/>
            <person name="Getino M."/>
            <person name="Pursley I."/>
            <person name="Horton D.L."/>
            <person name="Alikhan N.F."/>
            <person name="Baker D."/>
            <person name="Gharbi K."/>
            <person name="Hall N."/>
            <person name="Watson M."/>
            <person name="Adriaenssens E.M."/>
            <person name="Foster-Nyarko E."/>
            <person name="Jarju S."/>
            <person name="Secka A."/>
            <person name="Antonio M."/>
            <person name="Oren A."/>
            <person name="Chaudhuri R.R."/>
            <person name="La Ragione R."/>
            <person name="Hildebrand F."/>
            <person name="Pallen M.J."/>
        </authorList>
    </citation>
    <scope>NUCLEOTIDE SEQUENCE</scope>
    <source>
        <strain evidence="1">ChiGjej6B6-14162</strain>
    </source>
</reference>
<dbReference type="AlphaFoldDB" id="A0A9D1X982"/>
<evidence type="ECO:0000313" key="2">
    <source>
        <dbReference type="Proteomes" id="UP000886740"/>
    </source>
</evidence>
<sequence>MEKEHEKELLNPERELTMEDLVRFREMCRLENIITRFRDQKSWRPSPEDWVCLYWALDRVYDRYTIRLQELIYLTDKELKIACLTKAKIPPTVISWLLSCSTTDISMTRKRLYERITGERGSAPMFDQWVWKF</sequence>
<proteinExistence type="predicted"/>